<dbReference type="EMBL" id="LR881466">
    <property type="protein sequence ID" value="CAD5317770.1"/>
    <property type="molecule type" value="Genomic_DNA"/>
</dbReference>
<dbReference type="SFLD" id="SFLDG00002">
    <property type="entry name" value="C1.7:_P-type_atpase_like"/>
    <property type="match status" value="1"/>
</dbReference>
<dbReference type="Gene3D" id="3.40.50.1000">
    <property type="entry name" value="HAD superfamily/HAD-like"/>
    <property type="match status" value="1"/>
</dbReference>
<evidence type="ECO:0000259" key="17">
    <source>
        <dbReference type="SMART" id="SM00831"/>
    </source>
</evidence>
<dbReference type="InterPro" id="IPR036412">
    <property type="entry name" value="HAD-like_sf"/>
</dbReference>
<name>A0A7G2E8Y5_ARATH</name>
<dbReference type="Gene3D" id="3.40.1110.10">
    <property type="entry name" value="Calcium-transporting ATPase, cytoplasmic domain N"/>
    <property type="match status" value="1"/>
</dbReference>
<dbReference type="GO" id="GO:0120029">
    <property type="term" value="P:proton export across plasma membrane"/>
    <property type="evidence" value="ECO:0007669"/>
    <property type="project" value="UniProtKB-UniRule"/>
</dbReference>
<dbReference type="PROSITE" id="PS00154">
    <property type="entry name" value="ATPASE_E1_E2"/>
    <property type="match status" value="1"/>
</dbReference>
<feature type="transmembrane region" description="Helical" evidence="16">
    <location>
        <begin position="799"/>
        <end position="823"/>
    </location>
</feature>
<feature type="transmembrane region" description="Helical" evidence="16">
    <location>
        <begin position="692"/>
        <end position="713"/>
    </location>
</feature>
<keyword evidence="4" id="KW-0597">Phosphoprotein</keyword>
<dbReference type="FunFam" id="1.20.1110.10:FF:000045">
    <property type="entry name" value="ATPase 4 plasma membrane-type"/>
    <property type="match status" value="1"/>
</dbReference>
<keyword evidence="5 16" id="KW-0812">Transmembrane</keyword>
<dbReference type="Gene3D" id="2.70.150.10">
    <property type="entry name" value="Calcium-transporting ATPase, cytoplasmic transduction domain A"/>
    <property type="match status" value="1"/>
</dbReference>
<dbReference type="EC" id="7.1.2.1" evidence="16"/>
<evidence type="ECO:0000256" key="6">
    <source>
        <dbReference type="ARBA" id="ARBA00022723"/>
    </source>
</evidence>
<protein>
    <recommendedName>
        <fullName evidence="16">Plasma membrane ATPase</fullName>
        <ecNumber evidence="16">7.1.2.1</ecNumber>
    </recommendedName>
</protein>
<evidence type="ECO:0000256" key="13">
    <source>
        <dbReference type="ARBA" id="ARBA00023065"/>
    </source>
</evidence>
<dbReference type="InterPro" id="IPR018303">
    <property type="entry name" value="ATPase_P-typ_P_site"/>
</dbReference>
<dbReference type="GO" id="GO:0016887">
    <property type="term" value="F:ATP hydrolysis activity"/>
    <property type="evidence" value="ECO:0007669"/>
    <property type="project" value="InterPro"/>
</dbReference>
<dbReference type="Gene3D" id="1.20.1110.10">
    <property type="entry name" value="Calcium-transporting ATPase, transmembrane domain"/>
    <property type="match status" value="1"/>
</dbReference>
<dbReference type="GO" id="GO:0008553">
    <property type="term" value="F:P-type proton-exporting transporter activity"/>
    <property type="evidence" value="ECO:0007669"/>
    <property type="project" value="UniProtKB-UniRule"/>
</dbReference>
<evidence type="ECO:0000256" key="9">
    <source>
        <dbReference type="ARBA" id="ARBA00022840"/>
    </source>
</evidence>
<keyword evidence="10 16" id="KW-0460">Magnesium</keyword>
<dbReference type="Pfam" id="PF00690">
    <property type="entry name" value="Cation_ATPase_N"/>
    <property type="match status" value="1"/>
</dbReference>
<dbReference type="InterPro" id="IPR001757">
    <property type="entry name" value="P_typ_ATPase"/>
</dbReference>
<evidence type="ECO:0000256" key="12">
    <source>
        <dbReference type="ARBA" id="ARBA00022989"/>
    </source>
</evidence>
<evidence type="ECO:0000256" key="10">
    <source>
        <dbReference type="ARBA" id="ARBA00022842"/>
    </source>
</evidence>
<dbReference type="CDD" id="cd02076">
    <property type="entry name" value="P-type_ATPase_H"/>
    <property type="match status" value="1"/>
</dbReference>
<dbReference type="AlphaFoldDB" id="A0A7G2E8Y5"/>
<keyword evidence="9 16" id="KW-0067">ATP-binding</keyword>
<dbReference type="FunFam" id="3.40.1110.10:FF:000004">
    <property type="entry name" value="Plasma membrane ATPase"/>
    <property type="match status" value="1"/>
</dbReference>
<keyword evidence="8 16" id="KW-0375">Hydrogen ion transport</keyword>
<evidence type="ECO:0000256" key="11">
    <source>
        <dbReference type="ARBA" id="ARBA00022967"/>
    </source>
</evidence>
<dbReference type="InterPro" id="IPR006534">
    <property type="entry name" value="P-type_ATPase_IIIA"/>
</dbReference>
<organism evidence="18 19">
    <name type="scientific">Arabidopsis thaliana</name>
    <name type="common">Mouse-ear cress</name>
    <dbReference type="NCBI Taxonomy" id="3702"/>
    <lineage>
        <taxon>Eukaryota</taxon>
        <taxon>Viridiplantae</taxon>
        <taxon>Streptophyta</taxon>
        <taxon>Embryophyta</taxon>
        <taxon>Tracheophyta</taxon>
        <taxon>Spermatophyta</taxon>
        <taxon>Magnoliopsida</taxon>
        <taxon>eudicotyledons</taxon>
        <taxon>Gunneridae</taxon>
        <taxon>Pentapetalae</taxon>
        <taxon>rosids</taxon>
        <taxon>malvids</taxon>
        <taxon>Brassicales</taxon>
        <taxon>Brassicaceae</taxon>
        <taxon>Camelineae</taxon>
        <taxon>Arabidopsis</taxon>
    </lineage>
</organism>
<dbReference type="SMART" id="SM00831">
    <property type="entry name" value="Cation_ATPase_N"/>
    <property type="match status" value="1"/>
</dbReference>
<accession>A0A7G2E8Y5</accession>
<evidence type="ECO:0000256" key="1">
    <source>
        <dbReference type="ARBA" id="ARBA00004141"/>
    </source>
</evidence>
<feature type="transmembrane region" description="Helical" evidence="16">
    <location>
        <begin position="627"/>
        <end position="649"/>
    </location>
</feature>
<dbReference type="GO" id="GO:0046872">
    <property type="term" value="F:metal ion binding"/>
    <property type="evidence" value="ECO:0007669"/>
    <property type="project" value="UniProtKB-KW"/>
</dbReference>
<evidence type="ECO:0000313" key="18">
    <source>
        <dbReference type="EMBL" id="CAD5317770.1"/>
    </source>
</evidence>
<comment type="catalytic activity">
    <reaction evidence="15 16">
        <text>ATP + H2O + H(+)(in) = ADP + phosphate + 2 H(+)(out)</text>
        <dbReference type="Rhea" id="RHEA:20852"/>
        <dbReference type="ChEBI" id="CHEBI:15377"/>
        <dbReference type="ChEBI" id="CHEBI:15378"/>
        <dbReference type="ChEBI" id="CHEBI:30616"/>
        <dbReference type="ChEBI" id="CHEBI:43474"/>
        <dbReference type="ChEBI" id="CHEBI:456216"/>
        <dbReference type="EC" id="7.1.2.1"/>
    </reaction>
</comment>
<evidence type="ECO:0000313" key="19">
    <source>
        <dbReference type="Proteomes" id="UP000516314"/>
    </source>
</evidence>
<evidence type="ECO:0000256" key="14">
    <source>
        <dbReference type="ARBA" id="ARBA00023136"/>
    </source>
</evidence>
<comment type="similarity">
    <text evidence="2 16">Belongs to the cation transport ATPase (P-type) (TC 3.A.3) family. Type IIIA subfamily.</text>
</comment>
<evidence type="ECO:0000256" key="5">
    <source>
        <dbReference type="ARBA" id="ARBA00022692"/>
    </source>
</evidence>
<dbReference type="PANTHER" id="PTHR42861">
    <property type="entry name" value="CALCIUM-TRANSPORTING ATPASE"/>
    <property type="match status" value="1"/>
</dbReference>
<evidence type="ECO:0000256" key="3">
    <source>
        <dbReference type="ARBA" id="ARBA00022448"/>
    </source>
</evidence>
<dbReference type="GO" id="GO:0005524">
    <property type="term" value="F:ATP binding"/>
    <property type="evidence" value="ECO:0007669"/>
    <property type="project" value="UniProtKB-UniRule"/>
</dbReference>
<dbReference type="InterPro" id="IPR023214">
    <property type="entry name" value="HAD_sf"/>
</dbReference>
<dbReference type="Proteomes" id="UP000516314">
    <property type="component" value="Chromosome 1"/>
</dbReference>
<dbReference type="SUPFAM" id="SSF81665">
    <property type="entry name" value="Calcium ATPase, transmembrane domain M"/>
    <property type="match status" value="1"/>
</dbReference>
<keyword evidence="7 16" id="KW-0547">Nucleotide-binding</keyword>
<feature type="domain" description="Cation-transporting P-type ATPase N-terminal" evidence="17">
    <location>
        <begin position="18"/>
        <end position="97"/>
    </location>
</feature>
<evidence type="ECO:0000256" key="8">
    <source>
        <dbReference type="ARBA" id="ARBA00022781"/>
    </source>
</evidence>
<dbReference type="SUPFAM" id="SSF56784">
    <property type="entry name" value="HAD-like"/>
    <property type="match status" value="1"/>
</dbReference>
<dbReference type="InterPro" id="IPR059000">
    <property type="entry name" value="ATPase_P-type_domA"/>
</dbReference>
<evidence type="ECO:0000256" key="4">
    <source>
        <dbReference type="ARBA" id="ARBA00022553"/>
    </source>
</evidence>
<dbReference type="InterPro" id="IPR004014">
    <property type="entry name" value="ATPase_P-typ_cation-transptr_N"/>
</dbReference>
<dbReference type="SFLD" id="SFLDF00027">
    <property type="entry name" value="p-type_atpase"/>
    <property type="match status" value="1"/>
</dbReference>
<evidence type="ECO:0000256" key="16">
    <source>
        <dbReference type="RuleBase" id="RU362083"/>
    </source>
</evidence>
<keyword evidence="6" id="KW-0479">Metal-binding</keyword>
<feature type="transmembrane region" description="Helical" evidence="16">
    <location>
        <begin position="259"/>
        <end position="281"/>
    </location>
</feature>
<dbReference type="Pfam" id="PF00702">
    <property type="entry name" value="Hydrolase"/>
    <property type="match status" value="1"/>
</dbReference>
<evidence type="ECO:0000256" key="15">
    <source>
        <dbReference type="ARBA" id="ARBA00048122"/>
    </source>
</evidence>
<dbReference type="Gene3D" id="6.10.140.890">
    <property type="match status" value="1"/>
</dbReference>
<dbReference type="SUPFAM" id="SSF81653">
    <property type="entry name" value="Calcium ATPase, transduction domain A"/>
    <property type="match status" value="1"/>
</dbReference>
<keyword evidence="14 16" id="KW-0472">Membrane</keyword>
<comment type="subcellular location">
    <subcellularLocation>
        <location evidence="16">Cell membrane</location>
        <topology evidence="16">Multi-pass membrane protein</topology>
    </subcellularLocation>
    <subcellularLocation>
        <location evidence="1">Membrane</location>
        <topology evidence="1">Multi-pass membrane protein</topology>
    </subcellularLocation>
</comment>
<dbReference type="InterPro" id="IPR044492">
    <property type="entry name" value="P_typ_ATPase_HD_dom"/>
</dbReference>
<dbReference type="NCBIfam" id="TIGR01494">
    <property type="entry name" value="ATPase_P-type"/>
    <property type="match status" value="2"/>
</dbReference>
<keyword evidence="3 16" id="KW-0813">Transport</keyword>
<comment type="caution">
    <text evidence="16">Lacks conserved residue(s) required for the propagation of feature annotation.</text>
</comment>
<dbReference type="InterPro" id="IPR023298">
    <property type="entry name" value="ATPase_P-typ_TM_dom_sf"/>
</dbReference>
<reference evidence="18 19" key="1">
    <citation type="submission" date="2020-09" db="EMBL/GenBank/DDBJ databases">
        <authorList>
            <person name="Ashkenazy H."/>
        </authorList>
    </citation>
    <scope>NUCLEOTIDE SEQUENCE [LARGE SCALE GENOMIC DNA]</scope>
    <source>
        <strain evidence="19">cv. Cdm-0</strain>
    </source>
</reference>
<dbReference type="FunFam" id="3.40.50.1000:FF:000211">
    <property type="entry name" value="Plasma membrane ATPase"/>
    <property type="match status" value="1"/>
</dbReference>
<dbReference type="Pfam" id="PF00122">
    <property type="entry name" value="E1-E2_ATPase"/>
    <property type="match status" value="1"/>
</dbReference>
<dbReference type="GO" id="GO:0005886">
    <property type="term" value="C:plasma membrane"/>
    <property type="evidence" value="ECO:0007669"/>
    <property type="project" value="UniProtKB-SubCell"/>
</dbReference>
<keyword evidence="11 16" id="KW-1278">Translocase</keyword>
<dbReference type="InterPro" id="IPR008250">
    <property type="entry name" value="ATPase_P-typ_transduc_dom_A_sf"/>
</dbReference>
<dbReference type="SFLD" id="SFLDS00003">
    <property type="entry name" value="Haloacid_Dehalogenase"/>
    <property type="match status" value="1"/>
</dbReference>
<evidence type="ECO:0000256" key="7">
    <source>
        <dbReference type="ARBA" id="ARBA00022741"/>
    </source>
</evidence>
<feature type="transmembrane region" description="Helical" evidence="16">
    <location>
        <begin position="766"/>
        <end position="787"/>
    </location>
</feature>
<keyword evidence="12 16" id="KW-1133">Transmembrane helix</keyword>
<dbReference type="PRINTS" id="PR00120">
    <property type="entry name" value="HATPASE"/>
</dbReference>
<gene>
    <name evidence="18" type="ORF">AT9943_LOCUS6032</name>
</gene>
<dbReference type="PRINTS" id="PR00119">
    <property type="entry name" value="CATATPASE"/>
</dbReference>
<evidence type="ECO:0000256" key="2">
    <source>
        <dbReference type="ARBA" id="ARBA00008804"/>
    </source>
</evidence>
<keyword evidence="13 16" id="KW-0406">Ion transport</keyword>
<dbReference type="InterPro" id="IPR023299">
    <property type="entry name" value="ATPase_P-typ_cyto_dom_N"/>
</dbReference>
<proteinExistence type="inferred from homology"/>
<feature type="transmembrane region" description="Helical" evidence="16">
    <location>
        <begin position="221"/>
        <end position="247"/>
    </location>
</feature>
<sequence>MAGNKDSSWDDIKNEGIDLEKIPIEEVLTQLRCTREGLTSDEGQTRLEIFGPNKLEEKKAHILKYLSLFGRPPDWQDFVGITVLLIINSTISFIEENNAGNAAAALMAGLAPKTKVLRDGKWSEQEAAILVPGDIISIKLGDIVPADGRLLDGDPLKIDQSALTGESLPVTKHPGQEVYSGSTCKQGELEAVVIATGVHTFFGKAAHLVDSTNQEGHFQKVLTAIGNFCICSIAIGMLIEIVVMYPIQKRAYRDGIDNLLVLLIGGIPIAMPTVLSVTMAIGSHRLSQQGAITKRMTAIEEMAGMDVLCSDKTGTLTLNKLTVDKSMVEVFVKDLDKDQLLVNAARASRVENQDAIDACIVGMLGDPREAREGITEVHFFPFNPVDKRTAITYIDANGNWHRVSKGAPEQIIELCNLREDASKRAHDIIDKFADRGLRSLAVGRQTVSEKDKNSPGEPWQFLGLLPLFDPPRHDSAETIRRALDLGVNVKMITGDQLAIGKETGRRLGMGTNMYPSSALLGQDKDESIASLPVDELIEKADGFAGVFPEHKYEIVKRLQEMKHICGMTGDGVNDAPALKRADIGIAVADATDAARSASDIVLTEPGLSVIVSAVLTSRAIFQRMKNYTIYAVSITIRIVMGFMLLALIWKFDFSPFMVLIVAILNDGTIMTISKDRVKPSPLPDSWKLKEIFATGVVLGTYLAVMTVVFFWAAESTDFFSAKFGVRSISGNPHELTAAVYLQVSIVSQALIFVTRSRSWSYVERPGFWLISAFFMAQLIATLIAVYANWNFARIRGIGWGWAGVIWLYSIVFYIPLDILKFIIRYSLSGRAWDNVIENKTAFTSKKDYGKGEREAQWAQAQRTLHGLQPAQTSDMFNDKSTYRELSEIADQAKRRAEVARLRERHTLKGHVESVVKQKGLDIEAIQQHYTL</sequence>
<dbReference type="FunFam" id="2.70.150.10:FF:000004">
    <property type="entry name" value="Plasma membrane ATPase"/>
    <property type="match status" value="1"/>
</dbReference>
<dbReference type="NCBIfam" id="TIGR01647">
    <property type="entry name" value="ATPase-IIIA_H"/>
    <property type="match status" value="1"/>
</dbReference>